<keyword evidence="3" id="KW-1185">Reference proteome</keyword>
<dbReference type="RefSeq" id="WP_249060928.1">
    <property type="nucleotide sequence ID" value="NZ_JALZWP010000034.1"/>
</dbReference>
<name>A0ABT0M5Z6_9RHOB</name>
<dbReference type="EMBL" id="JALZWP010000034">
    <property type="protein sequence ID" value="MCL1630273.1"/>
    <property type="molecule type" value="Genomic_DNA"/>
</dbReference>
<comment type="caution">
    <text evidence="2">The sequence shown here is derived from an EMBL/GenBank/DDBJ whole genome shotgun (WGS) entry which is preliminary data.</text>
</comment>
<accession>A0ABT0M5Z6</accession>
<protein>
    <recommendedName>
        <fullName evidence="1">EcoEI R protein C-terminal domain-containing protein</fullName>
    </recommendedName>
</protein>
<proteinExistence type="predicted"/>
<evidence type="ECO:0000313" key="3">
    <source>
        <dbReference type="Proteomes" id="UP001202550"/>
    </source>
</evidence>
<gene>
    <name evidence="2" type="ORF">M3N55_16280</name>
</gene>
<dbReference type="InterPro" id="IPR013670">
    <property type="entry name" value="EcoEI_R_C_dom"/>
</dbReference>
<dbReference type="Pfam" id="PF08463">
    <property type="entry name" value="EcoEI_R_C"/>
    <property type="match status" value="1"/>
</dbReference>
<reference evidence="2 3" key="1">
    <citation type="submission" date="2022-05" db="EMBL/GenBank/DDBJ databases">
        <title>Seasonal and diel survey of microbial diversity of the Tyrrhenian coast.</title>
        <authorList>
            <person name="Gattoni G."/>
            <person name="Corral P."/>
        </authorList>
    </citation>
    <scope>NUCLEOTIDE SEQUENCE [LARGE SCALE GENOMIC DNA]</scope>
    <source>
        <strain evidence="2 3">V10</strain>
    </source>
</reference>
<sequence length="157" mass="17489">MGFGGDARLQRHLDGTEHEDHITLIKLRRGEQLTKQDFEELGRILIDQGVADDAVLSALDEEGGVGRFLRSLTGLDKAATKEAFSLFVSRYQLSADQMEFLDMVIDSLTESGFVDPTTFYESPFTDLDDMGIAGIFDREQTKEIIQIVRSLNEVVAA</sequence>
<evidence type="ECO:0000259" key="1">
    <source>
        <dbReference type="Pfam" id="PF08463"/>
    </source>
</evidence>
<organism evidence="2 3">
    <name type="scientific">Roseinatronobacter domitianus</name>
    <dbReference type="NCBI Taxonomy" id="2940293"/>
    <lineage>
        <taxon>Bacteria</taxon>
        <taxon>Pseudomonadati</taxon>
        <taxon>Pseudomonadota</taxon>
        <taxon>Alphaproteobacteria</taxon>
        <taxon>Rhodobacterales</taxon>
        <taxon>Paracoccaceae</taxon>
        <taxon>Roseinatronobacter</taxon>
    </lineage>
</organism>
<dbReference type="Proteomes" id="UP001202550">
    <property type="component" value="Unassembled WGS sequence"/>
</dbReference>
<feature type="domain" description="EcoEI R protein C-terminal" evidence="1">
    <location>
        <begin position="17"/>
        <end position="149"/>
    </location>
</feature>
<evidence type="ECO:0000313" key="2">
    <source>
        <dbReference type="EMBL" id="MCL1630273.1"/>
    </source>
</evidence>